<evidence type="ECO:0000256" key="3">
    <source>
        <dbReference type="ARBA" id="ARBA00023002"/>
    </source>
</evidence>
<evidence type="ECO:0000313" key="13">
    <source>
        <dbReference type="Proteomes" id="UP000608071"/>
    </source>
</evidence>
<evidence type="ECO:0000256" key="10">
    <source>
        <dbReference type="RuleBase" id="RU362075"/>
    </source>
</evidence>
<evidence type="ECO:0000256" key="9">
    <source>
        <dbReference type="ARBA" id="ARBA00048532"/>
    </source>
</evidence>
<evidence type="ECO:0000256" key="7">
    <source>
        <dbReference type="ARBA" id="ARBA00041900"/>
    </source>
</evidence>
<sequence>MEREALSLNNQKAVIIGAGFGGLSSAIRLATLGWEVTIIERQQHAGGKLQRIQLGDYHFDRGPSTITMPHVFREVFELAGVQMEDYVKMYDLEPRTRNVFADGTTVDLSSDRAFMKEQIAAYSGKDAQNYDAFMDESKALYREANQKFLGQLMIRPQDKYNVSMLKSLLRVRPVTKLNTLLQRYFTHPNTLQMFGRYATYVGSSPYEAPSIFAMLAHVEAELGVYGVEGGTYSLVSGMEKLAREKGVIFRTGEEVKRIRTHRNKVTGVETDRDEYTADVVIANGDVLSIHQLLIPESERPSMDNRKIEQYEPSLSGFVTLAGIQKKYDKLLHHTVFFPDNYQAEFTDIFNKKRAPEDPTLYLCYSGYSEQGMAPEGGSNLFILANAPYVSKEWNWELESSAYQNKLIRRLAELGVTDLERADVMSHYTPEDIQRDTLAYRGSIYGISSNNPKQTFTRPSNRSKDIEGLWFVGGTTHPGGGTPIVTRSGRLVAEEIARQEHT</sequence>
<evidence type="ECO:0000256" key="6">
    <source>
        <dbReference type="ARBA" id="ARBA00039159"/>
    </source>
</evidence>
<evidence type="ECO:0000256" key="1">
    <source>
        <dbReference type="ARBA" id="ARBA00001974"/>
    </source>
</evidence>
<dbReference type="NCBIfam" id="TIGR02734">
    <property type="entry name" value="crtI_fam"/>
    <property type="match status" value="1"/>
</dbReference>
<proteinExistence type="inferred from homology"/>
<keyword evidence="13" id="KW-1185">Reference proteome</keyword>
<dbReference type="InterPro" id="IPR036188">
    <property type="entry name" value="FAD/NAD-bd_sf"/>
</dbReference>
<evidence type="ECO:0000259" key="11">
    <source>
        <dbReference type="Pfam" id="PF01593"/>
    </source>
</evidence>
<dbReference type="InterPro" id="IPR014105">
    <property type="entry name" value="Carotenoid/retinoid_OxRdtase"/>
</dbReference>
<feature type="domain" description="Amine oxidase" evidence="11">
    <location>
        <begin position="21"/>
        <end position="495"/>
    </location>
</feature>
<dbReference type="InterPro" id="IPR002937">
    <property type="entry name" value="Amino_oxidase"/>
</dbReference>
<gene>
    <name evidence="12" type="primary">crtI</name>
    <name evidence="12" type="ORF">H9647_13080</name>
</gene>
<dbReference type="PANTHER" id="PTHR43734:SF7">
    <property type="entry name" value="4,4'-DIAPONEUROSPORENE OXYGENASE"/>
    <property type="match status" value="1"/>
</dbReference>
<evidence type="ECO:0000256" key="5">
    <source>
        <dbReference type="ARBA" id="ARBA00038194"/>
    </source>
</evidence>
<organism evidence="12 13">
    <name type="scientific">Paenibacillus gallinarum</name>
    <dbReference type="NCBI Taxonomy" id="2762232"/>
    <lineage>
        <taxon>Bacteria</taxon>
        <taxon>Bacillati</taxon>
        <taxon>Bacillota</taxon>
        <taxon>Bacilli</taxon>
        <taxon>Bacillales</taxon>
        <taxon>Paenibacillaceae</taxon>
        <taxon>Paenibacillus</taxon>
    </lineage>
</organism>
<protein>
    <recommendedName>
        <fullName evidence="6">4,4'-diaponeurosporene oxygenase</fullName>
    </recommendedName>
    <alternativeName>
        <fullName evidence="7">4,4'-diaponeurosporene oxidase</fullName>
    </alternativeName>
    <alternativeName>
        <fullName evidence="8">Carotenoid oxidase</fullName>
    </alternativeName>
</protein>
<dbReference type="PANTHER" id="PTHR43734">
    <property type="entry name" value="PHYTOENE DESATURASE"/>
    <property type="match status" value="1"/>
</dbReference>
<comment type="caution">
    <text evidence="12">The sequence shown here is derived from an EMBL/GenBank/DDBJ whole genome shotgun (WGS) entry which is preliminary data.</text>
</comment>
<keyword evidence="3 10" id="KW-0560">Oxidoreductase</keyword>
<evidence type="ECO:0000256" key="4">
    <source>
        <dbReference type="ARBA" id="ARBA00037901"/>
    </source>
</evidence>
<dbReference type="Proteomes" id="UP000608071">
    <property type="component" value="Unassembled WGS sequence"/>
</dbReference>
<dbReference type="SUPFAM" id="SSF51905">
    <property type="entry name" value="FAD/NAD(P)-binding domain"/>
    <property type="match status" value="1"/>
</dbReference>
<dbReference type="EMBL" id="JACSQL010000005">
    <property type="protein sequence ID" value="MBD7969003.1"/>
    <property type="molecule type" value="Genomic_DNA"/>
</dbReference>
<comment type="cofactor">
    <cofactor evidence="1">
        <name>FAD</name>
        <dbReference type="ChEBI" id="CHEBI:57692"/>
    </cofactor>
</comment>
<evidence type="ECO:0000256" key="8">
    <source>
        <dbReference type="ARBA" id="ARBA00042619"/>
    </source>
</evidence>
<accession>A0ABR8SZR5</accession>
<dbReference type="Pfam" id="PF01593">
    <property type="entry name" value="Amino_oxidase"/>
    <property type="match status" value="1"/>
</dbReference>
<keyword evidence="2 10" id="KW-0125">Carotenoid biosynthesis</keyword>
<evidence type="ECO:0000256" key="2">
    <source>
        <dbReference type="ARBA" id="ARBA00022746"/>
    </source>
</evidence>
<comment type="catalytic activity">
    <reaction evidence="9">
        <text>all-trans-4,4'-diaponeurosporene + 2 AH2 + 2 O2 = 4,4'-diaponeurosporenal + 2 A + 3 H2O</text>
        <dbReference type="Rhea" id="RHEA:56104"/>
        <dbReference type="ChEBI" id="CHEBI:13193"/>
        <dbReference type="ChEBI" id="CHEBI:15377"/>
        <dbReference type="ChEBI" id="CHEBI:15379"/>
        <dbReference type="ChEBI" id="CHEBI:17499"/>
        <dbReference type="ChEBI" id="CHEBI:62743"/>
        <dbReference type="ChEBI" id="CHEBI:79065"/>
    </reaction>
</comment>
<comment type="similarity">
    <text evidence="5">Belongs to the carotenoid/retinoid oxidoreductase family. CrtP subfamily.</text>
</comment>
<comment type="pathway">
    <text evidence="4">Carotenoid biosynthesis; staphyloxanthin biosynthesis; staphyloxanthin from farnesyl diphosphate: step 3/5.</text>
</comment>
<name>A0ABR8SZR5_9BACL</name>
<dbReference type="Gene3D" id="3.50.50.60">
    <property type="entry name" value="FAD/NAD(P)-binding domain"/>
    <property type="match status" value="2"/>
</dbReference>
<evidence type="ECO:0000313" key="12">
    <source>
        <dbReference type="EMBL" id="MBD7969003.1"/>
    </source>
</evidence>
<reference evidence="12 13" key="1">
    <citation type="submission" date="2020-08" db="EMBL/GenBank/DDBJ databases">
        <title>A Genomic Blueprint of the Chicken Gut Microbiome.</title>
        <authorList>
            <person name="Gilroy R."/>
            <person name="Ravi A."/>
            <person name="Getino M."/>
            <person name="Pursley I."/>
            <person name="Horton D.L."/>
            <person name="Alikhan N.-F."/>
            <person name="Baker D."/>
            <person name="Gharbi K."/>
            <person name="Hall N."/>
            <person name="Watson M."/>
            <person name="Adriaenssens E.M."/>
            <person name="Foster-Nyarko E."/>
            <person name="Jarju S."/>
            <person name="Secka A."/>
            <person name="Antonio M."/>
            <person name="Oren A."/>
            <person name="Chaudhuri R."/>
            <person name="La Ragione R.M."/>
            <person name="Hildebrand F."/>
            <person name="Pallen M.J."/>
        </authorList>
    </citation>
    <scope>NUCLEOTIDE SEQUENCE [LARGE SCALE GENOMIC DNA]</scope>
    <source>
        <strain evidence="12 13">Sa2BVA9</strain>
    </source>
</reference>